<feature type="domain" description="Multidrug resistance protein MdtA-like alpha-helical hairpin" evidence="8">
    <location>
        <begin position="159"/>
        <end position="219"/>
    </location>
</feature>
<dbReference type="GO" id="GO:1990961">
    <property type="term" value="P:xenobiotic detoxification by transmembrane export across the plasma membrane"/>
    <property type="evidence" value="ECO:0007669"/>
    <property type="project" value="InterPro"/>
</dbReference>
<comment type="subcellular location">
    <subcellularLocation>
        <location evidence="1">Membrane</location>
        <topology evidence="1">Single-pass membrane protein</topology>
    </subcellularLocation>
</comment>
<keyword evidence="2 7" id="KW-0812">Transmembrane</keyword>
<keyword evidence="4 7" id="KW-0472">Membrane</keyword>
<name>A0A7M1T200_9FLAO</name>
<dbReference type="InterPro" id="IPR030190">
    <property type="entry name" value="MacA_alpha-hairpin_sf"/>
</dbReference>
<dbReference type="AlphaFoldDB" id="A0A7M1T200"/>
<dbReference type="PANTHER" id="PTHR30386">
    <property type="entry name" value="MEMBRANE FUSION SUBUNIT OF EMRAB-TOLC MULTIDRUG EFFLUX PUMP"/>
    <property type="match status" value="1"/>
</dbReference>
<dbReference type="SUPFAM" id="SSF111369">
    <property type="entry name" value="HlyD-like secretion proteins"/>
    <property type="match status" value="3"/>
</dbReference>
<dbReference type="Gene3D" id="2.40.50.100">
    <property type="match status" value="1"/>
</dbReference>
<dbReference type="InterPro" id="IPR050739">
    <property type="entry name" value="MFP"/>
</dbReference>
<dbReference type="Gene3D" id="6.10.140.1990">
    <property type="match status" value="1"/>
</dbReference>
<gene>
    <name evidence="11" type="ORF">IMZ16_00050</name>
</gene>
<sequence length="394" mass="43294">MEENIQNQSAAEENQPVREVPVAEPIASKPKKKNTNKSASAKKAIVNAVILTLIGVGLYYTIRAFRGVDNGRYTNAAQVEAFINPVNTRVSAYIKDIRFNEHQQVKAGDTLIILDDREIQTQVGQAEAALMAANAARNSTSASVRTASNNVNTVGMNAESARANIQAAKARLWNAEQNYKRYQNLLQDEAVTRQQFDQVKSDYEAQRAQLEAQISQYQSVINSQASSRLQVNEVESKIGLNDAEIKRAQNALDMAKLNLSYTVITAPHDGVMGRRTVNVGQLLSPGQQVATIVDNRNMWVTANYREKQMENVKIGGLAEISVDALGGKVFEGKVTAISGATGAKYSNIPVDNSTGNFVKVQQRIPVRIEFTNKNKQEDLRELRAGMNVGVTLKQ</sequence>
<dbReference type="InterPro" id="IPR058624">
    <property type="entry name" value="MdtA-like_HH"/>
</dbReference>
<dbReference type="InterPro" id="IPR058792">
    <property type="entry name" value="Beta-barrel_RND_2"/>
</dbReference>
<proteinExistence type="predicted"/>
<feature type="compositionally biased region" description="Polar residues" evidence="6">
    <location>
        <begin position="1"/>
        <end position="12"/>
    </location>
</feature>
<evidence type="ECO:0000259" key="9">
    <source>
        <dbReference type="Pfam" id="PF25917"/>
    </source>
</evidence>
<dbReference type="Proteomes" id="UP000593605">
    <property type="component" value="Chromosome"/>
</dbReference>
<evidence type="ECO:0000256" key="1">
    <source>
        <dbReference type="ARBA" id="ARBA00004167"/>
    </source>
</evidence>
<evidence type="ECO:0000256" key="5">
    <source>
        <dbReference type="SAM" id="Coils"/>
    </source>
</evidence>
<dbReference type="InterPro" id="IPR058625">
    <property type="entry name" value="MdtA-like_BSH"/>
</dbReference>
<protein>
    <submittedName>
        <fullName evidence="11">HlyD family secretion protein</fullName>
    </submittedName>
</protein>
<dbReference type="EMBL" id="CP063145">
    <property type="protein sequence ID" value="QOR73880.1"/>
    <property type="molecule type" value="Genomic_DNA"/>
</dbReference>
<dbReference type="PANTHER" id="PTHR30386:SF26">
    <property type="entry name" value="TRANSPORT PROTEIN COMB"/>
    <property type="match status" value="1"/>
</dbReference>
<dbReference type="KEGG" id="civ:IMZ16_00050"/>
<evidence type="ECO:0000256" key="6">
    <source>
        <dbReference type="SAM" id="MobiDB-lite"/>
    </source>
</evidence>
<evidence type="ECO:0000313" key="11">
    <source>
        <dbReference type="EMBL" id="QOR73880.1"/>
    </source>
</evidence>
<dbReference type="Pfam" id="PF25876">
    <property type="entry name" value="HH_MFP_RND"/>
    <property type="match status" value="1"/>
</dbReference>
<feature type="domain" description="Multidrug resistance protein MdtA-like barrel-sandwich hybrid" evidence="9">
    <location>
        <begin position="86"/>
        <end position="294"/>
    </location>
</feature>
<dbReference type="Pfam" id="PF25954">
    <property type="entry name" value="Beta-barrel_RND_2"/>
    <property type="match status" value="1"/>
</dbReference>
<dbReference type="GO" id="GO:0019898">
    <property type="term" value="C:extrinsic component of membrane"/>
    <property type="evidence" value="ECO:0007669"/>
    <property type="project" value="InterPro"/>
</dbReference>
<evidence type="ECO:0000313" key="12">
    <source>
        <dbReference type="Proteomes" id="UP000593605"/>
    </source>
</evidence>
<keyword evidence="5" id="KW-0175">Coiled coil</keyword>
<organism evidence="11 12">
    <name type="scientific">Cruoricaptor ignavus</name>
    <dbReference type="NCBI Taxonomy" id="1118202"/>
    <lineage>
        <taxon>Bacteria</taxon>
        <taxon>Pseudomonadati</taxon>
        <taxon>Bacteroidota</taxon>
        <taxon>Flavobacteriia</taxon>
        <taxon>Flavobacteriales</taxon>
        <taxon>Weeksellaceae</taxon>
        <taxon>Cruoricaptor</taxon>
    </lineage>
</organism>
<dbReference type="GO" id="GO:1990195">
    <property type="term" value="C:macrolide transmembrane transporter complex"/>
    <property type="evidence" value="ECO:0007669"/>
    <property type="project" value="InterPro"/>
</dbReference>
<evidence type="ECO:0000256" key="2">
    <source>
        <dbReference type="ARBA" id="ARBA00022692"/>
    </source>
</evidence>
<feature type="region of interest" description="Disordered" evidence="6">
    <location>
        <begin position="1"/>
        <end position="38"/>
    </location>
</feature>
<evidence type="ECO:0000256" key="7">
    <source>
        <dbReference type="SAM" id="Phobius"/>
    </source>
</evidence>
<reference evidence="11 12" key="1">
    <citation type="submission" date="2020-10" db="EMBL/GenBank/DDBJ databases">
        <title>Complete genome of Cruoricapor ignavus strain M1214 isolated from the blood culture of a febrile patient.</title>
        <authorList>
            <person name="Guglielmino C.J.D."/>
        </authorList>
    </citation>
    <scope>NUCLEOTIDE SEQUENCE [LARGE SCALE GENOMIC DNA]</scope>
    <source>
        <strain evidence="11 12">M1214</strain>
    </source>
</reference>
<feature type="transmembrane region" description="Helical" evidence="7">
    <location>
        <begin position="44"/>
        <end position="62"/>
    </location>
</feature>
<evidence type="ECO:0000256" key="4">
    <source>
        <dbReference type="ARBA" id="ARBA00023136"/>
    </source>
</evidence>
<evidence type="ECO:0000259" key="8">
    <source>
        <dbReference type="Pfam" id="PF25876"/>
    </source>
</evidence>
<dbReference type="Pfam" id="PF25917">
    <property type="entry name" value="BSH_RND"/>
    <property type="match status" value="1"/>
</dbReference>
<feature type="domain" description="CusB-like beta-barrel" evidence="10">
    <location>
        <begin position="298"/>
        <end position="338"/>
    </location>
</feature>
<evidence type="ECO:0000259" key="10">
    <source>
        <dbReference type="Pfam" id="PF25954"/>
    </source>
</evidence>
<dbReference type="Gene3D" id="2.40.30.170">
    <property type="match status" value="1"/>
</dbReference>
<evidence type="ECO:0000256" key="3">
    <source>
        <dbReference type="ARBA" id="ARBA00022989"/>
    </source>
</evidence>
<accession>A0A7M1T200</accession>
<feature type="coiled-coil region" evidence="5">
    <location>
        <begin position="158"/>
        <end position="220"/>
    </location>
</feature>
<keyword evidence="3 7" id="KW-1133">Transmembrane helix</keyword>